<dbReference type="KEGG" id="gtn:GTNG_2602"/>
<evidence type="ECO:0000313" key="2">
    <source>
        <dbReference type="Proteomes" id="UP000001578"/>
    </source>
</evidence>
<dbReference type="HOGENOM" id="CLU_2861401_0_0_9"/>
<evidence type="ECO:0000313" key="1">
    <source>
        <dbReference type="EMBL" id="ABO67947.1"/>
    </source>
</evidence>
<reference evidence="1 2" key="1">
    <citation type="journal article" date="2007" name="Proc. Natl. Acad. Sci. U.S.A.">
        <title>Genome and proteome of long-chain alkane degrading Geobacillus thermodenitrificans NG80-2 isolated from a deep-subsurface oil reservoir.</title>
        <authorList>
            <person name="Feng L."/>
            <person name="Wang W."/>
            <person name="Cheng J."/>
            <person name="Ren Y."/>
            <person name="Zhao G."/>
            <person name="Gao C."/>
            <person name="Tang Y."/>
            <person name="Liu X."/>
            <person name="Han W."/>
            <person name="Peng X."/>
            <person name="Liu R."/>
            <person name="Wang L."/>
        </authorList>
    </citation>
    <scope>NUCLEOTIDE SEQUENCE [LARGE SCALE GENOMIC DNA]</scope>
    <source>
        <strain evidence="1 2">NG80-2</strain>
    </source>
</reference>
<sequence>METETPSISIFALSHSLYSHIVQASRKHRHKMFKHSHIYPFFKKGRARRHQFSYNEEMDRKRGK</sequence>
<accession>A4IRJ3</accession>
<dbReference type="Proteomes" id="UP000001578">
    <property type="component" value="Chromosome"/>
</dbReference>
<dbReference type="AlphaFoldDB" id="A4IRJ3"/>
<proteinExistence type="predicted"/>
<dbReference type="EMBL" id="CP000557">
    <property type="protein sequence ID" value="ABO67947.1"/>
    <property type="molecule type" value="Genomic_DNA"/>
</dbReference>
<gene>
    <name evidence="1" type="ordered locus">GTNG_2602</name>
</gene>
<organism evidence="1 2">
    <name type="scientific">Geobacillus thermodenitrificans (strain NG80-2)</name>
    <dbReference type="NCBI Taxonomy" id="420246"/>
    <lineage>
        <taxon>Bacteria</taxon>
        <taxon>Bacillati</taxon>
        <taxon>Bacillota</taxon>
        <taxon>Bacilli</taxon>
        <taxon>Bacillales</taxon>
        <taxon>Anoxybacillaceae</taxon>
        <taxon>Geobacillus</taxon>
    </lineage>
</organism>
<protein>
    <submittedName>
        <fullName evidence="1">Uncharacterized protein</fullName>
    </submittedName>
</protein>
<name>A4IRJ3_GEOTN</name>